<gene>
    <name evidence="8" type="ORF">DBRI00130_LOCUS42067</name>
</gene>
<comment type="subcellular location">
    <subcellularLocation>
        <location evidence="1">Cell membrane</location>
        <topology evidence="1">Multi-pass membrane protein</topology>
    </subcellularLocation>
</comment>
<evidence type="ECO:0000256" key="3">
    <source>
        <dbReference type="ARBA" id="ARBA00022475"/>
    </source>
</evidence>
<keyword evidence="4" id="KW-0812">Transmembrane</keyword>
<keyword evidence="7" id="KW-0472">Membrane</keyword>
<dbReference type="Pfam" id="PF25539">
    <property type="entry name" value="Bestrophin_2"/>
    <property type="match status" value="1"/>
</dbReference>
<name>A0A7S4T2M8_9STRA</name>
<keyword evidence="3" id="KW-1003">Cell membrane</keyword>
<dbReference type="GO" id="GO:0005886">
    <property type="term" value="C:plasma membrane"/>
    <property type="evidence" value="ECO:0007669"/>
    <property type="project" value="UniProtKB-SubCell"/>
</dbReference>
<evidence type="ECO:0008006" key="9">
    <source>
        <dbReference type="Google" id="ProtNLM"/>
    </source>
</evidence>
<keyword evidence="5" id="KW-1133">Transmembrane helix</keyword>
<dbReference type="GO" id="GO:0005254">
    <property type="term" value="F:chloride channel activity"/>
    <property type="evidence" value="ECO:0007669"/>
    <property type="project" value="InterPro"/>
</dbReference>
<dbReference type="InterPro" id="IPR044669">
    <property type="entry name" value="YneE/VCCN1/2-like"/>
</dbReference>
<protein>
    <recommendedName>
        <fullName evidence="9">Bestrophin homolog</fullName>
    </recommendedName>
</protein>
<dbReference type="PANTHER" id="PTHR33281">
    <property type="entry name" value="UPF0187 PROTEIN YNEE"/>
    <property type="match status" value="1"/>
</dbReference>
<accession>A0A7S4T2M8</accession>
<evidence type="ECO:0000256" key="4">
    <source>
        <dbReference type="ARBA" id="ARBA00022692"/>
    </source>
</evidence>
<dbReference type="AlphaFoldDB" id="A0A7S4T2M8"/>
<proteinExistence type="predicted"/>
<reference evidence="8" key="1">
    <citation type="submission" date="2021-01" db="EMBL/GenBank/DDBJ databases">
        <authorList>
            <person name="Corre E."/>
            <person name="Pelletier E."/>
            <person name="Niang G."/>
            <person name="Scheremetjew M."/>
            <person name="Finn R."/>
            <person name="Kale V."/>
            <person name="Holt S."/>
            <person name="Cochrane G."/>
            <person name="Meng A."/>
            <person name="Brown T."/>
            <person name="Cohen L."/>
        </authorList>
    </citation>
    <scope>NUCLEOTIDE SEQUENCE</scope>
    <source>
        <strain evidence="8">GSO104</strain>
    </source>
</reference>
<evidence type="ECO:0000256" key="6">
    <source>
        <dbReference type="ARBA" id="ARBA00023065"/>
    </source>
</evidence>
<organism evidence="8">
    <name type="scientific">Ditylum brightwellii</name>
    <dbReference type="NCBI Taxonomy" id="49249"/>
    <lineage>
        <taxon>Eukaryota</taxon>
        <taxon>Sar</taxon>
        <taxon>Stramenopiles</taxon>
        <taxon>Ochrophyta</taxon>
        <taxon>Bacillariophyta</taxon>
        <taxon>Mediophyceae</taxon>
        <taxon>Lithodesmiophycidae</taxon>
        <taxon>Lithodesmiales</taxon>
        <taxon>Lithodesmiaceae</taxon>
        <taxon>Ditylum</taxon>
    </lineage>
</organism>
<evidence type="ECO:0000256" key="7">
    <source>
        <dbReference type="ARBA" id="ARBA00023136"/>
    </source>
</evidence>
<evidence type="ECO:0000313" key="8">
    <source>
        <dbReference type="EMBL" id="CAE4663715.1"/>
    </source>
</evidence>
<evidence type="ECO:0000256" key="5">
    <source>
        <dbReference type="ARBA" id="ARBA00022989"/>
    </source>
</evidence>
<evidence type="ECO:0000256" key="2">
    <source>
        <dbReference type="ARBA" id="ARBA00022448"/>
    </source>
</evidence>
<keyword evidence="2" id="KW-0813">Transport</keyword>
<keyword evidence="6" id="KW-0406">Ion transport</keyword>
<dbReference type="PANTHER" id="PTHR33281:SF19">
    <property type="entry name" value="VOLTAGE-DEPENDENT ANION CHANNEL-FORMING PROTEIN YNEE"/>
    <property type="match status" value="1"/>
</dbReference>
<evidence type="ECO:0000256" key="1">
    <source>
        <dbReference type="ARBA" id="ARBA00004651"/>
    </source>
</evidence>
<sequence length="401" mass="45869">MAKMKHFHPRRYINKVILLLFSFLGFGASLSTSHLITQRQRYGAITSLSAENVRPGSMDDAIKSLGRVPYGEASRKYRRTVYTHKDWLNHRSNDRLVGSLISMFYSGVIRQVKNKIFLVASVAVFVTVWDEVLINYYPDLPHVCLPTIPFLLSSPALGLLLVFRTNASYQRWLDGARLWGTVKSHSRNIVRMSSTFTDLSQTQERQAIDDLAIAVWILSRSIMNRLMGYEDEDDYQEQIRKECPDGEFANQLIEENDRASVALMEVSLVLDNIPVDEKRRVEIDKSLVIIGDALVSCDRIFSSPVPLVYTRHTARFLSMWMLLMPLAVHDEFQRVLQTGLAVIPTAAVLSLFLFGIEELAVQLEEPFTILPLQKYCDEIMQSNKVMIEWGTKSRKMKSVKN</sequence>
<dbReference type="EMBL" id="HBNS01058493">
    <property type="protein sequence ID" value="CAE4663715.1"/>
    <property type="molecule type" value="Transcribed_RNA"/>
</dbReference>